<evidence type="ECO:0000313" key="9">
    <source>
        <dbReference type="EMBL" id="GAA2449155.1"/>
    </source>
</evidence>
<dbReference type="PANTHER" id="PTHR30572:SF4">
    <property type="entry name" value="ABC TRANSPORTER PERMEASE YTRF"/>
    <property type="match status" value="1"/>
</dbReference>
<evidence type="ECO:0000256" key="1">
    <source>
        <dbReference type="ARBA" id="ARBA00004651"/>
    </source>
</evidence>
<evidence type="ECO:0000313" key="10">
    <source>
        <dbReference type="Proteomes" id="UP001501638"/>
    </source>
</evidence>
<comment type="caution">
    <text evidence="9">The sequence shown here is derived from an EMBL/GenBank/DDBJ whole genome shotgun (WGS) entry which is preliminary data.</text>
</comment>
<proteinExistence type="inferred from homology"/>
<feature type="domain" description="ABC3 transporter permease C-terminal" evidence="8">
    <location>
        <begin position="273"/>
        <end position="389"/>
    </location>
</feature>
<accession>A0ABN3K7S9</accession>
<evidence type="ECO:0000259" key="8">
    <source>
        <dbReference type="Pfam" id="PF02687"/>
    </source>
</evidence>
<feature type="transmembrane region" description="Helical" evidence="7">
    <location>
        <begin position="314"/>
        <end position="343"/>
    </location>
</feature>
<dbReference type="Proteomes" id="UP001501638">
    <property type="component" value="Unassembled WGS sequence"/>
</dbReference>
<reference evidence="9 10" key="1">
    <citation type="journal article" date="2019" name="Int. J. Syst. Evol. Microbiol.">
        <title>The Global Catalogue of Microorganisms (GCM) 10K type strain sequencing project: providing services to taxonomists for standard genome sequencing and annotation.</title>
        <authorList>
            <consortium name="The Broad Institute Genomics Platform"/>
            <consortium name="The Broad Institute Genome Sequencing Center for Infectious Disease"/>
            <person name="Wu L."/>
            <person name="Ma J."/>
        </authorList>
    </citation>
    <scope>NUCLEOTIDE SEQUENCE [LARGE SCALE GENOMIC DNA]</scope>
    <source>
        <strain evidence="9 10">JCM 6305</strain>
    </source>
</reference>
<keyword evidence="10" id="KW-1185">Reference proteome</keyword>
<gene>
    <name evidence="9" type="ORF">GCM10010405_35710</name>
</gene>
<keyword evidence="4 7" id="KW-1133">Transmembrane helix</keyword>
<name>A0ABN3K7S9_9ACTN</name>
<dbReference type="InterPro" id="IPR003838">
    <property type="entry name" value="ABC3_permease_C"/>
</dbReference>
<dbReference type="InterPro" id="IPR050250">
    <property type="entry name" value="Macrolide_Exporter_MacB"/>
</dbReference>
<evidence type="ECO:0000256" key="2">
    <source>
        <dbReference type="ARBA" id="ARBA00022475"/>
    </source>
</evidence>
<keyword evidence="3 7" id="KW-0812">Transmembrane</keyword>
<feature type="transmembrane region" description="Helical" evidence="7">
    <location>
        <begin position="363"/>
        <end position="387"/>
    </location>
</feature>
<dbReference type="EMBL" id="BAAASZ010000026">
    <property type="protein sequence ID" value="GAA2449155.1"/>
    <property type="molecule type" value="Genomic_DNA"/>
</dbReference>
<evidence type="ECO:0000256" key="6">
    <source>
        <dbReference type="ARBA" id="ARBA00038076"/>
    </source>
</evidence>
<sequence>MLLIVAFALLAPVPARPLVRLVAWPAARLPGATGVLVRENAAAGVRRTAALAAPVLITVALGGSLPGATATIDAARAVELRERTSADLVVLAGGAGLDRDAVGRLRTLPGAVVSPTAASAVHVLKEGTALIRSDARVVEPDAFAATVRPPLAAGRLADLDDDAIVVNEEWEEHAVGRTVDVWLGDGTRRSLRIAAVLRTGTGDDGVLVTPRNAPGARVDRVDVAVEGGADRAAVAGGLRDTLAGTGAEVLTREAWLRAESPRPDGTTRLGFALVLGIALVYTGIALANVLVTAASDRVRDPAVLRLTGATGPQVLWWAAAEALTVVAVGAVLGALVAGLNLLGLWAAPGLSGVWAPVVVPWDVLGVSVGACAVLAVLAATVPAALALRRRPVESAGLRE</sequence>
<organism evidence="9 10">
    <name type="scientific">Streptomyces macrosporus</name>
    <dbReference type="NCBI Taxonomy" id="44032"/>
    <lineage>
        <taxon>Bacteria</taxon>
        <taxon>Bacillati</taxon>
        <taxon>Actinomycetota</taxon>
        <taxon>Actinomycetes</taxon>
        <taxon>Kitasatosporales</taxon>
        <taxon>Streptomycetaceae</taxon>
        <taxon>Streptomyces</taxon>
    </lineage>
</organism>
<comment type="subcellular location">
    <subcellularLocation>
        <location evidence="1">Cell membrane</location>
        <topology evidence="1">Multi-pass membrane protein</topology>
    </subcellularLocation>
</comment>
<comment type="similarity">
    <text evidence="6">Belongs to the ABC-4 integral membrane protein family.</text>
</comment>
<evidence type="ECO:0000256" key="3">
    <source>
        <dbReference type="ARBA" id="ARBA00022692"/>
    </source>
</evidence>
<feature type="transmembrane region" description="Helical" evidence="7">
    <location>
        <begin position="269"/>
        <end position="293"/>
    </location>
</feature>
<dbReference type="PANTHER" id="PTHR30572">
    <property type="entry name" value="MEMBRANE COMPONENT OF TRANSPORTER-RELATED"/>
    <property type="match status" value="1"/>
</dbReference>
<keyword evidence="5 7" id="KW-0472">Membrane</keyword>
<keyword evidence="2" id="KW-1003">Cell membrane</keyword>
<evidence type="ECO:0000256" key="4">
    <source>
        <dbReference type="ARBA" id="ARBA00022989"/>
    </source>
</evidence>
<evidence type="ECO:0000256" key="5">
    <source>
        <dbReference type="ARBA" id="ARBA00023136"/>
    </source>
</evidence>
<dbReference type="Pfam" id="PF02687">
    <property type="entry name" value="FtsX"/>
    <property type="match status" value="1"/>
</dbReference>
<protein>
    <recommendedName>
        <fullName evidence="8">ABC3 transporter permease C-terminal domain-containing protein</fullName>
    </recommendedName>
</protein>
<evidence type="ECO:0000256" key="7">
    <source>
        <dbReference type="SAM" id="Phobius"/>
    </source>
</evidence>